<dbReference type="InterPro" id="IPR034746">
    <property type="entry name" value="POTRA"/>
</dbReference>
<evidence type="ECO:0000256" key="3">
    <source>
        <dbReference type="SAM" id="SignalP"/>
    </source>
</evidence>
<dbReference type="PANTHER" id="PTHR34597">
    <property type="entry name" value="SLR1661 PROTEIN"/>
    <property type="match status" value="1"/>
</dbReference>
<dbReference type="PANTHER" id="PTHR34597:SF3">
    <property type="entry name" value="OUTER MEMBRANE TRANSPORTER CDIB"/>
    <property type="match status" value="1"/>
</dbReference>
<dbReference type="Proteomes" id="UP000076079">
    <property type="component" value="Chromosome"/>
</dbReference>
<dbReference type="GO" id="GO:0019867">
    <property type="term" value="C:outer membrane"/>
    <property type="evidence" value="ECO:0007669"/>
    <property type="project" value="InterPro"/>
</dbReference>
<protein>
    <submittedName>
        <fullName evidence="5">Outer membrane protein assembly complex, YaeT protein</fullName>
    </submittedName>
</protein>
<accession>A0A143PFT1</accession>
<keyword evidence="6" id="KW-1185">Reference proteome</keyword>
<dbReference type="Pfam" id="PF07244">
    <property type="entry name" value="POTRA"/>
    <property type="match status" value="1"/>
</dbReference>
<evidence type="ECO:0000313" key="6">
    <source>
        <dbReference type="Proteomes" id="UP000076079"/>
    </source>
</evidence>
<reference evidence="6" key="2">
    <citation type="submission" date="2016-04" db="EMBL/GenBank/DDBJ databases">
        <title>First Complete Genome Sequence of a Subdivision 6 Acidobacterium.</title>
        <authorList>
            <person name="Huang S."/>
            <person name="Vieira S."/>
            <person name="Bunk B."/>
            <person name="Riedel T."/>
            <person name="Sproeer C."/>
            <person name="Overmann J."/>
        </authorList>
    </citation>
    <scope>NUCLEOTIDE SEQUENCE [LARGE SCALE GENOMIC DNA]</scope>
    <source>
        <strain evidence="6">DSM 100886 HEG_-6_39</strain>
    </source>
</reference>
<proteinExistence type="predicted"/>
<keyword evidence="3" id="KW-0732">Signal</keyword>
<dbReference type="GO" id="GO:0098046">
    <property type="term" value="C:type V protein secretion system complex"/>
    <property type="evidence" value="ECO:0007669"/>
    <property type="project" value="TreeGrafter"/>
</dbReference>
<dbReference type="PROSITE" id="PS51779">
    <property type="entry name" value="POTRA"/>
    <property type="match status" value="1"/>
</dbReference>
<gene>
    <name evidence="5" type="ORF">LuPra_00307</name>
</gene>
<dbReference type="InterPro" id="IPR000184">
    <property type="entry name" value="Bac_surfAg_D15"/>
</dbReference>
<dbReference type="STRING" id="1855912.LuPra_00307"/>
<keyword evidence="2" id="KW-0472">Membrane</keyword>
<reference evidence="5 6" key="1">
    <citation type="journal article" date="2016" name="Genome Announc.">
        <title>First Complete Genome Sequence of a Subdivision 6 Acidobacterium Strain.</title>
        <authorList>
            <person name="Huang S."/>
            <person name="Vieira S."/>
            <person name="Bunk B."/>
            <person name="Riedel T."/>
            <person name="Sproer C."/>
            <person name="Overmann J."/>
        </authorList>
    </citation>
    <scope>NUCLEOTIDE SEQUENCE [LARGE SCALE GENOMIC DNA]</scope>
    <source>
        <strain evidence="6">DSM 100886 HEG_-6_39</strain>
    </source>
</reference>
<dbReference type="Gene3D" id="3.10.20.310">
    <property type="entry name" value="membrane protein fhac"/>
    <property type="match status" value="1"/>
</dbReference>
<dbReference type="InterPro" id="IPR010827">
    <property type="entry name" value="BamA/TamA_POTRA"/>
</dbReference>
<dbReference type="Gene3D" id="2.40.160.50">
    <property type="entry name" value="membrane protein fhac: a member of the omp85/tpsb transporter family"/>
    <property type="match status" value="1"/>
</dbReference>
<dbReference type="RefSeq" id="WP_110169131.1">
    <property type="nucleotide sequence ID" value="NZ_CP015136.1"/>
</dbReference>
<dbReference type="InterPro" id="IPR051544">
    <property type="entry name" value="TPS_OM_transporter"/>
</dbReference>
<sequence length="457" mass="49074" precursor="true">MIGRVLGRGAFVLCAWLSLAGWVHAQASLVIEDVRVHGNHSTPDEEVLRIAAIAVGVPLKPGAVEAARRRLVDSGRFSSVEIRQRSRSIEDPTRIALIILVAEHAAMRPIPDLDVPPIPGVLGRLRSQTMFLPIFSVDDGYGLTYGLRTSFVGGRGSTTRLSVPASWGGTRQLAVEAERTFTTHRPGIGAPVGATGGTTPPPARAGLVSGGLTRLRGSAGLWRQEHPYFEQGQFRQYVDGEISYRPRPVFGVGVSAGLADVSFGDVDDRMSNAGVFAEVDTRRDPLFPRHAVYARTSWSRLSFAEPEASGVPDGGRSRWQHDMRGYLGVIGQVVLAARVQMDFADGPLPAYAKPILGGADTLRGIGAGFAVGDNLWAGTIEARAPFTSVLRSTRLGVLAFYDTGATWDYGQRWRDAGREEGVGGGVFLVNPFFQFQLSVARGLGRSTRVHASTGVSF</sequence>
<evidence type="ECO:0000256" key="1">
    <source>
        <dbReference type="ARBA" id="ARBA00004370"/>
    </source>
</evidence>
<feature type="domain" description="POTRA" evidence="4">
    <location>
        <begin position="29"/>
        <end position="104"/>
    </location>
</feature>
<dbReference type="Pfam" id="PF01103">
    <property type="entry name" value="Omp85"/>
    <property type="match status" value="1"/>
</dbReference>
<evidence type="ECO:0000256" key="2">
    <source>
        <dbReference type="ARBA" id="ARBA00023136"/>
    </source>
</evidence>
<evidence type="ECO:0000259" key="4">
    <source>
        <dbReference type="PROSITE" id="PS51779"/>
    </source>
</evidence>
<organism evidence="5 6">
    <name type="scientific">Luteitalea pratensis</name>
    <dbReference type="NCBI Taxonomy" id="1855912"/>
    <lineage>
        <taxon>Bacteria</taxon>
        <taxon>Pseudomonadati</taxon>
        <taxon>Acidobacteriota</taxon>
        <taxon>Vicinamibacteria</taxon>
        <taxon>Vicinamibacterales</taxon>
        <taxon>Vicinamibacteraceae</taxon>
        <taxon>Luteitalea</taxon>
    </lineage>
</organism>
<dbReference type="GO" id="GO:0008320">
    <property type="term" value="F:protein transmembrane transporter activity"/>
    <property type="evidence" value="ECO:0007669"/>
    <property type="project" value="TreeGrafter"/>
</dbReference>
<name>A0A143PFT1_LUTPR</name>
<feature type="chain" id="PRO_5007511245" evidence="3">
    <location>
        <begin position="26"/>
        <end position="457"/>
    </location>
</feature>
<dbReference type="EMBL" id="CP015136">
    <property type="protein sequence ID" value="AMY07140.1"/>
    <property type="molecule type" value="Genomic_DNA"/>
</dbReference>
<dbReference type="KEGG" id="abac:LuPra_00307"/>
<dbReference type="AlphaFoldDB" id="A0A143PFT1"/>
<dbReference type="GO" id="GO:0046819">
    <property type="term" value="P:protein secretion by the type V secretion system"/>
    <property type="evidence" value="ECO:0007669"/>
    <property type="project" value="TreeGrafter"/>
</dbReference>
<feature type="signal peptide" evidence="3">
    <location>
        <begin position="1"/>
        <end position="25"/>
    </location>
</feature>
<comment type="subcellular location">
    <subcellularLocation>
        <location evidence="1">Membrane</location>
    </subcellularLocation>
</comment>
<evidence type="ECO:0000313" key="5">
    <source>
        <dbReference type="EMBL" id="AMY07140.1"/>
    </source>
</evidence>
<dbReference type="OrthoDB" id="333971at2"/>